<comment type="caution">
    <text evidence="2">The sequence shown here is derived from an EMBL/GenBank/DDBJ whole genome shotgun (WGS) entry which is preliminary data.</text>
</comment>
<evidence type="ECO:0000259" key="1">
    <source>
        <dbReference type="SMART" id="SM00225"/>
    </source>
</evidence>
<name>A0ABP9XY21_9FUNG</name>
<evidence type="ECO:0000313" key="3">
    <source>
        <dbReference type="Proteomes" id="UP001476247"/>
    </source>
</evidence>
<dbReference type="InterPro" id="IPR003131">
    <property type="entry name" value="T1-type_BTB"/>
</dbReference>
<proteinExistence type="predicted"/>
<gene>
    <name evidence="2" type="ORF">HPULCUR_005072</name>
</gene>
<dbReference type="CDD" id="cd18316">
    <property type="entry name" value="BTB_POZ_KCTD-like"/>
    <property type="match status" value="1"/>
</dbReference>
<dbReference type="InterPro" id="IPR011333">
    <property type="entry name" value="SKP1/BTB/POZ_sf"/>
</dbReference>
<keyword evidence="3" id="KW-1185">Reference proteome</keyword>
<accession>A0ABP9XY21</accession>
<protein>
    <recommendedName>
        <fullName evidence="1">BTB domain-containing protein</fullName>
    </recommendedName>
</protein>
<dbReference type="InterPro" id="IPR000210">
    <property type="entry name" value="BTB/POZ_dom"/>
</dbReference>
<evidence type="ECO:0000313" key="2">
    <source>
        <dbReference type="EMBL" id="GAA5799656.1"/>
    </source>
</evidence>
<organism evidence="2 3">
    <name type="scientific">Helicostylum pulchrum</name>
    <dbReference type="NCBI Taxonomy" id="562976"/>
    <lineage>
        <taxon>Eukaryota</taxon>
        <taxon>Fungi</taxon>
        <taxon>Fungi incertae sedis</taxon>
        <taxon>Mucoromycota</taxon>
        <taxon>Mucoromycotina</taxon>
        <taxon>Mucoromycetes</taxon>
        <taxon>Mucorales</taxon>
        <taxon>Mucorineae</taxon>
        <taxon>Mucoraceae</taxon>
        <taxon>Helicostylum</taxon>
    </lineage>
</organism>
<dbReference type="EMBL" id="BAABUJ010000013">
    <property type="protein sequence ID" value="GAA5799656.1"/>
    <property type="molecule type" value="Genomic_DNA"/>
</dbReference>
<reference evidence="2 3" key="1">
    <citation type="submission" date="2024-04" db="EMBL/GenBank/DDBJ databases">
        <title>genome sequences of Mucor flavus KT1a and Helicostylum pulchrum KT1b strains isolation_sourced from the surface of a dry-aged beef.</title>
        <authorList>
            <person name="Toyotome T."/>
            <person name="Hosono M."/>
            <person name="Torimaru M."/>
            <person name="Fukuda K."/>
            <person name="Mikami N."/>
        </authorList>
    </citation>
    <scope>NUCLEOTIDE SEQUENCE [LARGE SCALE GENOMIC DNA]</scope>
    <source>
        <strain evidence="2 3">KT1b</strain>
    </source>
</reference>
<dbReference type="Pfam" id="PF02214">
    <property type="entry name" value="BTB_2"/>
    <property type="match status" value="1"/>
</dbReference>
<dbReference type="Gene3D" id="3.30.710.10">
    <property type="entry name" value="Potassium Channel Kv1.1, Chain A"/>
    <property type="match status" value="1"/>
</dbReference>
<feature type="domain" description="BTB" evidence="1">
    <location>
        <begin position="4"/>
        <end position="101"/>
    </location>
</feature>
<sequence>MEHYIVKLDVGGTVYRTTKDTLRESEFLCNLVDGNWSENLSNQKEIFIDRDGFLFRYVLLYLRTGQLDVDKQYWKSLRNEAEFYIISNLATMVNTMIDEEQLKKPVFRLLTQEEFITYSNINVTGFRRGLCDRTAVGPGKEFITSIQCDVTSYNCPREIPVHKESRHCGRACNKAKGDNYVGYSSKETIMYLVSNTE</sequence>
<dbReference type="SMART" id="SM00225">
    <property type="entry name" value="BTB"/>
    <property type="match status" value="1"/>
</dbReference>
<dbReference type="Proteomes" id="UP001476247">
    <property type="component" value="Unassembled WGS sequence"/>
</dbReference>
<dbReference type="PANTHER" id="PTHR14499">
    <property type="entry name" value="POTASSIUM CHANNEL TETRAMERIZATION DOMAIN-CONTAINING"/>
    <property type="match status" value="1"/>
</dbReference>
<dbReference type="PANTHER" id="PTHR14499:SF136">
    <property type="entry name" value="GH08630P"/>
    <property type="match status" value="1"/>
</dbReference>
<dbReference type="SUPFAM" id="SSF54695">
    <property type="entry name" value="POZ domain"/>
    <property type="match status" value="1"/>
</dbReference>